<dbReference type="EMBL" id="LT629792">
    <property type="protein sequence ID" value="SDU03297.1"/>
    <property type="molecule type" value="Genomic_DNA"/>
</dbReference>
<gene>
    <name evidence="14" type="ORF">SAMN04489714_1746</name>
</gene>
<dbReference type="SUPFAM" id="SSF55874">
    <property type="entry name" value="ATPase domain of HSP90 chaperone/DNA topoisomerase II/histidine kinase"/>
    <property type="match status" value="1"/>
</dbReference>
<dbReference type="CDD" id="cd00075">
    <property type="entry name" value="HATPase"/>
    <property type="match status" value="1"/>
</dbReference>
<reference evidence="14 15" key="1">
    <citation type="submission" date="2016-10" db="EMBL/GenBank/DDBJ databases">
        <authorList>
            <person name="Varghese N."/>
            <person name="Submissions S."/>
        </authorList>
    </citation>
    <scope>NUCLEOTIDE SEQUENCE [LARGE SCALE GENOMIC DNA]</scope>
    <source>
        <strain evidence="14 15">DSM 9169</strain>
    </source>
</reference>
<dbReference type="CDD" id="cd06225">
    <property type="entry name" value="HAMP"/>
    <property type="match status" value="1"/>
</dbReference>
<dbReference type="Pfam" id="PF00672">
    <property type="entry name" value="HAMP"/>
    <property type="match status" value="1"/>
</dbReference>
<proteinExistence type="predicted"/>
<keyword evidence="10 11" id="KW-0472">Membrane</keyword>
<accession>A0ABY0VAG0</accession>
<dbReference type="InterPro" id="IPR005467">
    <property type="entry name" value="His_kinase_dom"/>
</dbReference>
<keyword evidence="5" id="KW-0808">Transferase</keyword>
<sequence length="480" mass="51745">MVILTVALLALGLTMAGAAMIGLLQRHLTSQIDAQLVSSASPLARQSLTELTNTNAYVPTRFFIRAVHADGQTWTYTSPETLEYSGTPNIPDLLEPGEFANTESGWTRPVTVSSSLPGSTWRAMAIPLGVRGSQDPVGVMTIALPLTDVQRTLSDTAFYFLLTSMIIVIAGGTIGQYLVRKSLKPLRNIEVVAGRIAAGDLSQRIPPEPPTTEVGSLALSLNTMLSQVEQSFHTRAESDRKIRRFVSDASHELRTPLAAIRGYGELYQMGGVPGNQVPEVISRIHSEATRMGNLVEDLLTLARIDEGRPLALTPVDLVKIADNAASDLEALDPARDITVRSLSGRKAPMTLTVNVDRDRIQQVFTNLVGNINRYTSSDTPVELALGLNDGMAIVEFRDHGPGIAEDEQKRVFERFYRTEDSRARTTGGSGLGLAIVASIIGAHNGTTELKTTPGGGLTVRIELPTHLTAEDLTNEADQGM</sequence>
<evidence type="ECO:0000259" key="13">
    <source>
        <dbReference type="PROSITE" id="PS50885"/>
    </source>
</evidence>
<dbReference type="InterPro" id="IPR003661">
    <property type="entry name" value="HisK_dim/P_dom"/>
</dbReference>
<keyword evidence="4" id="KW-0597">Phosphoprotein</keyword>
<evidence type="ECO:0000256" key="7">
    <source>
        <dbReference type="ARBA" id="ARBA00022777"/>
    </source>
</evidence>
<dbReference type="Pfam" id="PF00512">
    <property type="entry name" value="HisKA"/>
    <property type="match status" value="1"/>
</dbReference>
<comment type="catalytic activity">
    <reaction evidence="1">
        <text>ATP + protein L-histidine = ADP + protein N-phospho-L-histidine.</text>
        <dbReference type="EC" id="2.7.13.3"/>
    </reaction>
</comment>
<evidence type="ECO:0000256" key="6">
    <source>
        <dbReference type="ARBA" id="ARBA00022692"/>
    </source>
</evidence>
<evidence type="ECO:0000313" key="14">
    <source>
        <dbReference type="EMBL" id="SDU03297.1"/>
    </source>
</evidence>
<dbReference type="InterPro" id="IPR003594">
    <property type="entry name" value="HATPase_dom"/>
</dbReference>
<dbReference type="SMART" id="SM00388">
    <property type="entry name" value="HisKA"/>
    <property type="match status" value="1"/>
</dbReference>
<evidence type="ECO:0000256" key="5">
    <source>
        <dbReference type="ARBA" id="ARBA00022679"/>
    </source>
</evidence>
<feature type="domain" description="Histidine kinase" evidence="12">
    <location>
        <begin position="248"/>
        <end position="467"/>
    </location>
</feature>
<dbReference type="SMART" id="SM00304">
    <property type="entry name" value="HAMP"/>
    <property type="match status" value="1"/>
</dbReference>
<name>A0ABY0VAG0_9ACTO</name>
<evidence type="ECO:0000256" key="11">
    <source>
        <dbReference type="SAM" id="Phobius"/>
    </source>
</evidence>
<keyword evidence="8 11" id="KW-1133">Transmembrane helix</keyword>
<dbReference type="SMART" id="SM00387">
    <property type="entry name" value="HATPase_c"/>
    <property type="match status" value="1"/>
</dbReference>
<evidence type="ECO:0000256" key="3">
    <source>
        <dbReference type="ARBA" id="ARBA00012438"/>
    </source>
</evidence>
<dbReference type="Proteomes" id="UP000198976">
    <property type="component" value="Chromosome I"/>
</dbReference>
<dbReference type="PROSITE" id="PS50109">
    <property type="entry name" value="HIS_KIN"/>
    <property type="match status" value="1"/>
</dbReference>
<evidence type="ECO:0000256" key="10">
    <source>
        <dbReference type="ARBA" id="ARBA00023136"/>
    </source>
</evidence>
<evidence type="ECO:0000256" key="9">
    <source>
        <dbReference type="ARBA" id="ARBA00023012"/>
    </source>
</evidence>
<dbReference type="PANTHER" id="PTHR45436">
    <property type="entry name" value="SENSOR HISTIDINE KINASE YKOH"/>
    <property type="match status" value="1"/>
</dbReference>
<dbReference type="InterPro" id="IPR050428">
    <property type="entry name" value="TCS_sensor_his_kinase"/>
</dbReference>
<dbReference type="Pfam" id="PF02518">
    <property type="entry name" value="HATPase_c"/>
    <property type="match status" value="1"/>
</dbReference>
<dbReference type="Gene3D" id="1.10.287.130">
    <property type="match status" value="1"/>
</dbReference>
<dbReference type="InterPro" id="IPR003660">
    <property type="entry name" value="HAMP_dom"/>
</dbReference>
<evidence type="ECO:0000256" key="4">
    <source>
        <dbReference type="ARBA" id="ARBA00022553"/>
    </source>
</evidence>
<dbReference type="InterPro" id="IPR036890">
    <property type="entry name" value="HATPase_C_sf"/>
</dbReference>
<dbReference type="PRINTS" id="PR00344">
    <property type="entry name" value="BCTRLSENSOR"/>
</dbReference>
<comment type="subcellular location">
    <subcellularLocation>
        <location evidence="2">Cell membrane</location>
    </subcellularLocation>
</comment>
<feature type="domain" description="HAMP" evidence="13">
    <location>
        <begin position="180"/>
        <end position="233"/>
    </location>
</feature>
<dbReference type="Gene3D" id="6.10.340.10">
    <property type="match status" value="1"/>
</dbReference>
<evidence type="ECO:0000259" key="12">
    <source>
        <dbReference type="PROSITE" id="PS50109"/>
    </source>
</evidence>
<organism evidence="14 15">
    <name type="scientific">Schaalia radingae</name>
    <dbReference type="NCBI Taxonomy" id="131110"/>
    <lineage>
        <taxon>Bacteria</taxon>
        <taxon>Bacillati</taxon>
        <taxon>Actinomycetota</taxon>
        <taxon>Actinomycetes</taxon>
        <taxon>Actinomycetales</taxon>
        <taxon>Actinomycetaceae</taxon>
        <taxon>Schaalia</taxon>
    </lineage>
</organism>
<dbReference type="InterPro" id="IPR004358">
    <property type="entry name" value="Sig_transdc_His_kin-like_C"/>
</dbReference>
<feature type="transmembrane region" description="Helical" evidence="11">
    <location>
        <begin position="157"/>
        <end position="179"/>
    </location>
</feature>
<dbReference type="PROSITE" id="PS50885">
    <property type="entry name" value="HAMP"/>
    <property type="match status" value="1"/>
</dbReference>
<evidence type="ECO:0000256" key="1">
    <source>
        <dbReference type="ARBA" id="ARBA00000085"/>
    </source>
</evidence>
<dbReference type="PANTHER" id="PTHR45436:SF5">
    <property type="entry name" value="SENSOR HISTIDINE KINASE TRCS"/>
    <property type="match status" value="1"/>
</dbReference>
<dbReference type="Gene3D" id="3.30.565.10">
    <property type="entry name" value="Histidine kinase-like ATPase, C-terminal domain"/>
    <property type="match status" value="1"/>
</dbReference>
<dbReference type="SUPFAM" id="SSF47384">
    <property type="entry name" value="Homodimeric domain of signal transducing histidine kinase"/>
    <property type="match status" value="1"/>
</dbReference>
<keyword evidence="9" id="KW-0902">Two-component regulatory system</keyword>
<keyword evidence="6 11" id="KW-0812">Transmembrane</keyword>
<dbReference type="RefSeq" id="WP_082628585.1">
    <property type="nucleotide sequence ID" value="NZ_LT629792.1"/>
</dbReference>
<protein>
    <recommendedName>
        <fullName evidence="3">histidine kinase</fullName>
        <ecNumber evidence="3">2.7.13.3</ecNumber>
    </recommendedName>
</protein>
<dbReference type="CDD" id="cd00082">
    <property type="entry name" value="HisKA"/>
    <property type="match status" value="1"/>
</dbReference>
<evidence type="ECO:0000313" key="15">
    <source>
        <dbReference type="Proteomes" id="UP000198976"/>
    </source>
</evidence>
<evidence type="ECO:0000256" key="8">
    <source>
        <dbReference type="ARBA" id="ARBA00022989"/>
    </source>
</evidence>
<dbReference type="GO" id="GO:0016301">
    <property type="term" value="F:kinase activity"/>
    <property type="evidence" value="ECO:0007669"/>
    <property type="project" value="UniProtKB-KW"/>
</dbReference>
<keyword evidence="15" id="KW-1185">Reference proteome</keyword>
<keyword evidence="7 14" id="KW-0418">Kinase</keyword>
<dbReference type="EC" id="2.7.13.3" evidence="3"/>
<dbReference type="SUPFAM" id="SSF158472">
    <property type="entry name" value="HAMP domain-like"/>
    <property type="match status" value="1"/>
</dbReference>
<evidence type="ECO:0000256" key="2">
    <source>
        <dbReference type="ARBA" id="ARBA00004236"/>
    </source>
</evidence>
<dbReference type="InterPro" id="IPR036097">
    <property type="entry name" value="HisK_dim/P_sf"/>
</dbReference>